<dbReference type="PANTHER" id="PTHR45722">
    <property type="entry name" value="60S RIBOSOMAL PROTEIN L35"/>
    <property type="match status" value="1"/>
</dbReference>
<name>A0A0F9WSJ7_9MICR</name>
<evidence type="ECO:0000256" key="1">
    <source>
        <dbReference type="ARBA" id="ARBA00009254"/>
    </source>
</evidence>
<evidence type="ECO:0000313" key="6">
    <source>
        <dbReference type="EMBL" id="KKO75838.1"/>
    </source>
</evidence>
<dbReference type="InterPro" id="IPR001854">
    <property type="entry name" value="Ribosomal_uL29"/>
</dbReference>
<dbReference type="Pfam" id="PF00831">
    <property type="entry name" value="Ribosomal_L29"/>
    <property type="match status" value="1"/>
</dbReference>
<keyword evidence="7" id="KW-1185">Reference proteome</keyword>
<dbReference type="InterPro" id="IPR036049">
    <property type="entry name" value="Ribosomal_uL29_sf"/>
</dbReference>
<dbReference type="RefSeq" id="XP_024331580.1">
    <property type="nucleotide sequence ID" value="XM_024473771.1"/>
</dbReference>
<evidence type="ECO:0000256" key="2">
    <source>
        <dbReference type="ARBA" id="ARBA00022980"/>
    </source>
</evidence>
<dbReference type="Proteomes" id="UP000034350">
    <property type="component" value="Unassembled WGS sequence"/>
</dbReference>
<keyword evidence="2 6" id="KW-0689">Ribosomal protein</keyword>
<evidence type="ECO:0000256" key="5">
    <source>
        <dbReference type="SAM" id="MobiDB-lite"/>
    </source>
</evidence>
<dbReference type="GO" id="GO:0003735">
    <property type="term" value="F:structural constituent of ribosome"/>
    <property type="evidence" value="ECO:0007669"/>
    <property type="project" value="InterPro"/>
</dbReference>
<dbReference type="VEuPathDB" id="MicrosporidiaDB:AAJ76_1100064476"/>
<dbReference type="SUPFAM" id="SSF46561">
    <property type="entry name" value="Ribosomal protein L29 (L29p)"/>
    <property type="match status" value="1"/>
</dbReference>
<gene>
    <name evidence="6" type="ORF">AAJ76_1100064476</name>
</gene>
<sequence length="122" mass="14739">MKISLETFREKNISELEEEIINLKNELLQLRQKKVSSTVEPDEIKIARKNIARALRVRHEKLLEETCKKYENLPMHKIPKELRPKKTRAERRKLTKKQASRKMPKVWKRELKNPKIFFAYSE</sequence>
<proteinExistence type="inferred from homology"/>
<dbReference type="GO" id="GO:0006412">
    <property type="term" value="P:translation"/>
    <property type="evidence" value="ECO:0007669"/>
    <property type="project" value="InterPro"/>
</dbReference>
<evidence type="ECO:0000256" key="4">
    <source>
        <dbReference type="SAM" id="Coils"/>
    </source>
</evidence>
<dbReference type="Gene3D" id="6.10.250.3450">
    <property type="match status" value="1"/>
</dbReference>
<dbReference type="GO" id="GO:0022625">
    <property type="term" value="C:cytosolic large ribosomal subunit"/>
    <property type="evidence" value="ECO:0007669"/>
    <property type="project" value="InterPro"/>
</dbReference>
<comment type="similarity">
    <text evidence="1">Belongs to the universal ribosomal protein uL29 family.</text>
</comment>
<accession>A0A0F9WSJ7</accession>
<protein>
    <submittedName>
        <fullName evidence="6">60s ribosomal protein l35</fullName>
    </submittedName>
</protein>
<feature type="region of interest" description="Disordered" evidence="5">
    <location>
        <begin position="83"/>
        <end position="105"/>
    </location>
</feature>
<dbReference type="OMA" id="VMNQKAR"/>
<dbReference type="GO" id="GO:0003729">
    <property type="term" value="F:mRNA binding"/>
    <property type="evidence" value="ECO:0007669"/>
    <property type="project" value="TreeGrafter"/>
</dbReference>
<evidence type="ECO:0000256" key="3">
    <source>
        <dbReference type="ARBA" id="ARBA00023274"/>
    </source>
</evidence>
<comment type="caution">
    <text evidence="6">The sequence shown here is derived from an EMBL/GenBank/DDBJ whole genome shotgun (WGS) entry which is preliminary data.</text>
</comment>
<dbReference type="VEuPathDB" id="MicrosporidiaDB:NCER_100957"/>
<dbReference type="NCBIfam" id="TIGR00012">
    <property type="entry name" value="L29"/>
    <property type="match status" value="1"/>
</dbReference>
<dbReference type="VEuPathDB" id="MicrosporidiaDB:G9O61_00g014570"/>
<dbReference type="HAMAP" id="MF_00374">
    <property type="entry name" value="Ribosomal_uL29"/>
    <property type="match status" value="1"/>
</dbReference>
<dbReference type="OrthoDB" id="528635at2759"/>
<dbReference type="AlphaFoldDB" id="A0A0F9WSJ7"/>
<dbReference type="PANTHER" id="PTHR45722:SF2">
    <property type="entry name" value="LARGE RIBOSOMAL SUBUNIT PROTEIN UL29-RELATED"/>
    <property type="match status" value="1"/>
</dbReference>
<dbReference type="EMBL" id="JPQZ01000011">
    <property type="protein sequence ID" value="KKO75838.1"/>
    <property type="molecule type" value="Genomic_DNA"/>
</dbReference>
<dbReference type="GO" id="GO:0000463">
    <property type="term" value="P:maturation of LSU-rRNA from tricistronic rRNA transcript (SSU-rRNA, 5.8S rRNA, LSU-rRNA)"/>
    <property type="evidence" value="ECO:0007669"/>
    <property type="project" value="InterPro"/>
</dbReference>
<feature type="coiled-coil region" evidence="4">
    <location>
        <begin position="6"/>
        <end position="33"/>
    </location>
</feature>
<evidence type="ECO:0000313" key="7">
    <source>
        <dbReference type="Proteomes" id="UP000034350"/>
    </source>
</evidence>
<keyword evidence="4" id="KW-0175">Coiled coil</keyword>
<feature type="compositionally biased region" description="Basic residues" evidence="5">
    <location>
        <begin position="85"/>
        <end position="105"/>
    </location>
</feature>
<dbReference type="Gene3D" id="1.10.287.310">
    <property type="match status" value="1"/>
</dbReference>
<dbReference type="GeneID" id="36318668"/>
<reference evidence="6 7" key="1">
    <citation type="journal article" date="2015" name="Environ. Microbiol.">
        <title>Genome analyses suggest the presence of polyploidy and recent human-driven expansions in eight global populations of the honeybee pathogen Nosema ceranae.</title>
        <authorList>
            <person name="Pelin A."/>
            <person name="Selman M."/>
            <person name="Aris-Brosou S."/>
            <person name="Farinelli L."/>
            <person name="Corradi N."/>
        </authorList>
    </citation>
    <scope>NUCLEOTIDE SEQUENCE [LARGE SCALE GENOMIC DNA]</scope>
    <source>
        <strain evidence="6 7">PA08 1199</strain>
    </source>
</reference>
<keyword evidence="3" id="KW-0687">Ribonucleoprotein</keyword>
<organism evidence="6 7">
    <name type="scientific">Vairimorpha ceranae</name>
    <dbReference type="NCBI Taxonomy" id="40302"/>
    <lineage>
        <taxon>Eukaryota</taxon>
        <taxon>Fungi</taxon>
        <taxon>Fungi incertae sedis</taxon>
        <taxon>Microsporidia</taxon>
        <taxon>Nosematidae</taxon>
        <taxon>Vairimorpha</taxon>
    </lineage>
</organism>
<dbReference type="InterPro" id="IPR045059">
    <property type="entry name" value="Ribosomal_uL29_euk"/>
</dbReference>